<dbReference type="SUPFAM" id="SSF51971">
    <property type="entry name" value="Nucleotide-binding domain"/>
    <property type="match status" value="1"/>
</dbReference>
<dbReference type="RefSeq" id="WP_128490213.1">
    <property type="nucleotide sequence ID" value="NZ_JBHLXB010000014.1"/>
</dbReference>
<protein>
    <submittedName>
        <fullName evidence="2">UDP-galactopyranose mutase</fullName>
    </submittedName>
</protein>
<dbReference type="Gene3D" id="3.40.50.720">
    <property type="entry name" value="NAD(P)-binding Rossmann-like Domain"/>
    <property type="match status" value="3"/>
</dbReference>
<dbReference type="Pfam" id="PF03275">
    <property type="entry name" value="GLF"/>
    <property type="match status" value="1"/>
</dbReference>
<accession>A0A444M925</accession>
<evidence type="ECO:0000313" key="3">
    <source>
        <dbReference type="Proteomes" id="UP000287168"/>
    </source>
</evidence>
<dbReference type="GO" id="GO:0005829">
    <property type="term" value="C:cytosol"/>
    <property type="evidence" value="ECO:0007669"/>
    <property type="project" value="TreeGrafter"/>
</dbReference>
<evidence type="ECO:0000259" key="1">
    <source>
        <dbReference type="Pfam" id="PF03275"/>
    </source>
</evidence>
<dbReference type="AlphaFoldDB" id="A0A444M925"/>
<organism evidence="2 3">
    <name type="scientific">Falsigemmobacter intermedius</name>
    <dbReference type="NCBI Taxonomy" id="1553448"/>
    <lineage>
        <taxon>Bacteria</taxon>
        <taxon>Pseudomonadati</taxon>
        <taxon>Pseudomonadota</taxon>
        <taxon>Alphaproteobacteria</taxon>
        <taxon>Rhodobacterales</taxon>
        <taxon>Paracoccaceae</taxon>
        <taxon>Falsigemmobacter</taxon>
    </lineage>
</organism>
<name>A0A444M925_9RHOB</name>
<dbReference type="GO" id="GO:0050660">
    <property type="term" value="F:flavin adenine dinucleotide binding"/>
    <property type="evidence" value="ECO:0007669"/>
    <property type="project" value="TreeGrafter"/>
</dbReference>
<dbReference type="EMBL" id="SBLC01000025">
    <property type="protein sequence ID" value="RWY39185.1"/>
    <property type="molecule type" value="Genomic_DNA"/>
</dbReference>
<dbReference type="Pfam" id="PF13450">
    <property type="entry name" value="NAD_binding_8"/>
    <property type="match status" value="1"/>
</dbReference>
<evidence type="ECO:0000313" key="2">
    <source>
        <dbReference type="EMBL" id="RWY39185.1"/>
    </source>
</evidence>
<dbReference type="Proteomes" id="UP000287168">
    <property type="component" value="Unassembled WGS sequence"/>
</dbReference>
<dbReference type="PANTHER" id="PTHR21197:SF0">
    <property type="entry name" value="UDP-GALACTOPYRANOSE MUTASE"/>
    <property type="match status" value="1"/>
</dbReference>
<keyword evidence="3" id="KW-1185">Reference proteome</keyword>
<sequence>MSGPRVLIAGAGLSGATCARVLAEAGIQVEIREARGHVAGNCHTARCSETGVMEHVYGPHIFHTDRPEVQAFVTRFARFRPYQHRVKARVGGQVFSLPVTLHSINQLFGTTLSPAEARAFIAARSRPPPHGGAPENFEEQALAMVGPEIYRAFFAGYTRKQWGCDPALLPAAILQRLPLRFNYDDRYFSHAFQAIPEAGYTALTEAILAHPRISLHLNRPARPGDAREEGFDHLIWTGPLDAFFGQAEGPLGYRSLRFEREVLPRCRDAQGCAVMNYPDADIPFTRISEHRHFAPWEDPPGTLLLREYARDCGPGDPPFYPLRLSGEMARLNRYLARAREAAGVSFLGRLGTYRYLDMDVSIAEALQAGAALAEALRSGRPLPAFPGGGGA</sequence>
<dbReference type="GO" id="GO:0008767">
    <property type="term" value="F:UDP-galactopyranose mutase activity"/>
    <property type="evidence" value="ECO:0007669"/>
    <property type="project" value="InterPro"/>
</dbReference>
<dbReference type="InterPro" id="IPR015899">
    <property type="entry name" value="UDP-GalPyranose_mutase_C"/>
</dbReference>
<dbReference type="SUPFAM" id="SSF54373">
    <property type="entry name" value="FAD-linked reductases, C-terminal domain"/>
    <property type="match status" value="1"/>
</dbReference>
<dbReference type="OrthoDB" id="9769600at2"/>
<comment type="caution">
    <text evidence="2">The sequence shown here is derived from an EMBL/GenBank/DDBJ whole genome shotgun (WGS) entry which is preliminary data.</text>
</comment>
<proteinExistence type="predicted"/>
<reference evidence="2 3" key="1">
    <citation type="journal article" date="2015" name="Int. J. Syst. Evol. Microbiol.">
        <title>Gemmobacter intermedius sp. nov., isolated from a white stork (Ciconia ciconia).</title>
        <authorList>
            <person name="Kampfer P."/>
            <person name="Jerzak L."/>
            <person name="Wilharm G."/>
            <person name="Golke J."/>
            <person name="Busse H.J."/>
            <person name="Glaeser S.P."/>
        </authorList>
    </citation>
    <scope>NUCLEOTIDE SEQUENCE [LARGE SCALE GENOMIC DNA]</scope>
    <source>
        <strain evidence="2 3">119/4</strain>
    </source>
</reference>
<gene>
    <name evidence="2" type="ORF">EP867_14540</name>
</gene>
<feature type="domain" description="UDP-galactopyranose mutase C-terminal" evidence="1">
    <location>
        <begin position="152"/>
        <end position="355"/>
    </location>
</feature>
<dbReference type="PANTHER" id="PTHR21197">
    <property type="entry name" value="UDP-GALACTOPYRANOSE MUTASE"/>
    <property type="match status" value="1"/>
</dbReference>